<name>A0ABD1Y713_9MARC</name>
<feature type="compositionally biased region" description="Basic and acidic residues" evidence="1">
    <location>
        <begin position="1"/>
        <end position="12"/>
    </location>
</feature>
<feature type="region of interest" description="Disordered" evidence="1">
    <location>
        <begin position="1"/>
        <end position="29"/>
    </location>
</feature>
<organism evidence="2 3">
    <name type="scientific">Riccia fluitans</name>
    <dbReference type="NCBI Taxonomy" id="41844"/>
    <lineage>
        <taxon>Eukaryota</taxon>
        <taxon>Viridiplantae</taxon>
        <taxon>Streptophyta</taxon>
        <taxon>Embryophyta</taxon>
        <taxon>Marchantiophyta</taxon>
        <taxon>Marchantiopsida</taxon>
        <taxon>Marchantiidae</taxon>
        <taxon>Marchantiales</taxon>
        <taxon>Ricciaceae</taxon>
        <taxon>Riccia</taxon>
    </lineage>
</organism>
<dbReference type="AlphaFoldDB" id="A0ABD1Y713"/>
<feature type="compositionally biased region" description="Polar residues" evidence="1">
    <location>
        <begin position="13"/>
        <end position="29"/>
    </location>
</feature>
<dbReference type="PANTHER" id="PTHR31722:SF0">
    <property type="entry name" value="OS06G0675200 PROTEIN"/>
    <property type="match status" value="1"/>
</dbReference>
<dbReference type="EMBL" id="JBHFFA010000006">
    <property type="protein sequence ID" value="KAL2622544.1"/>
    <property type="molecule type" value="Genomic_DNA"/>
</dbReference>
<evidence type="ECO:0000256" key="1">
    <source>
        <dbReference type="SAM" id="MobiDB-lite"/>
    </source>
</evidence>
<sequence>MEEGKDSSESRDQSTTAGQKLENMTKQRSVIQTLDLPDDFGEYDHFTPGNCGWLSPRRSFSADSQPGEKEIMSPEGSCCSTNSRLSRDDGSSTSAEFEFAMATSTFPNSLSEDFYMSTADELFHGGKLLPGYITPDGKKELLIVDPFLVAQAAERTPVTIARHVSAEGFMESSSPAPIPPRMGCVIGSVDCPRNATPKPPKWRELFGALRRVKSDSGRQRIDPEETTLLPPKAAGMQGRKKFFKHFFSHGQNNAATSHDQESTVKMSTIFSPIPPPRSCTPSSASSSSSVTFIHPLTSTCTHIPPPLASSSSSFSFDHKETNNAAINPPTSAEVLAAETSYRRGSNGSDIFLAEPAAYGRSKCSIASSATTTIQNARGKLGSSAGVPARKVERPNVAGPSLMRSASGRVIVRSLDRAGSGINSSVKNPATLQEHIRALSSNYQSSRVAEQPRALKGHKFNPQIAGAEITDGRSIHERKRKFLGSRRATLEFDTFGRPSRTCAMRITASPGQKRFSIDPSILAKKQEAADDAVKLTRWQPKLTAYQKRRA</sequence>
<dbReference type="Proteomes" id="UP001605036">
    <property type="component" value="Unassembled WGS sequence"/>
</dbReference>
<accession>A0ABD1Y713</accession>
<reference evidence="2 3" key="1">
    <citation type="submission" date="2024-09" db="EMBL/GenBank/DDBJ databases">
        <title>Chromosome-scale assembly of Riccia fluitans.</title>
        <authorList>
            <person name="Paukszto L."/>
            <person name="Sawicki J."/>
            <person name="Karawczyk K."/>
            <person name="Piernik-Szablinska J."/>
            <person name="Szczecinska M."/>
            <person name="Mazdziarz M."/>
        </authorList>
    </citation>
    <scope>NUCLEOTIDE SEQUENCE [LARGE SCALE GENOMIC DNA]</scope>
    <source>
        <strain evidence="2">Rf_01</strain>
        <tissue evidence="2">Aerial parts of the thallus</tissue>
    </source>
</reference>
<keyword evidence="3" id="KW-1185">Reference proteome</keyword>
<proteinExistence type="predicted"/>
<protein>
    <submittedName>
        <fullName evidence="2">Uncharacterized protein</fullName>
    </submittedName>
</protein>
<comment type="caution">
    <text evidence="2">The sequence shown here is derived from an EMBL/GenBank/DDBJ whole genome shotgun (WGS) entry which is preliminary data.</text>
</comment>
<feature type="region of interest" description="Disordered" evidence="1">
    <location>
        <begin position="56"/>
        <end position="91"/>
    </location>
</feature>
<dbReference type="PANTHER" id="PTHR31722">
    <property type="entry name" value="OS06G0675200 PROTEIN"/>
    <property type="match status" value="1"/>
</dbReference>
<gene>
    <name evidence="2" type="ORF">R1flu_002749</name>
</gene>
<evidence type="ECO:0000313" key="3">
    <source>
        <dbReference type="Proteomes" id="UP001605036"/>
    </source>
</evidence>
<evidence type="ECO:0000313" key="2">
    <source>
        <dbReference type="EMBL" id="KAL2622544.1"/>
    </source>
</evidence>